<evidence type="ECO:0000259" key="6">
    <source>
        <dbReference type="Pfam" id="PF10502"/>
    </source>
</evidence>
<dbReference type="InterPro" id="IPR036286">
    <property type="entry name" value="LexA/Signal_pep-like_sf"/>
</dbReference>
<evidence type="ECO:0000256" key="2">
    <source>
        <dbReference type="ARBA" id="ARBA00013208"/>
    </source>
</evidence>
<gene>
    <name evidence="7" type="ORF">UBAL3_44810023</name>
</gene>
<dbReference type="PRINTS" id="PR00727">
    <property type="entry name" value="LEADERPTASE"/>
</dbReference>
<evidence type="ECO:0000256" key="1">
    <source>
        <dbReference type="ARBA" id="ARBA00000677"/>
    </source>
</evidence>
<dbReference type="Pfam" id="PF10502">
    <property type="entry name" value="Peptidase_S26"/>
    <property type="match status" value="1"/>
</dbReference>
<evidence type="ECO:0000256" key="4">
    <source>
        <dbReference type="ARBA" id="ARBA00022801"/>
    </source>
</evidence>
<evidence type="ECO:0000256" key="3">
    <source>
        <dbReference type="ARBA" id="ARBA00019232"/>
    </source>
</evidence>
<protein>
    <recommendedName>
        <fullName evidence="3">Signal peptidase I</fullName>
        <ecNumber evidence="2">3.4.21.89</ecNumber>
    </recommendedName>
    <alternativeName>
        <fullName evidence="5">Leader peptidase I</fullName>
    </alternativeName>
</protein>
<dbReference type="GO" id="GO:0009003">
    <property type="term" value="F:signal peptidase activity"/>
    <property type="evidence" value="ECO:0007669"/>
    <property type="project" value="UniProtKB-EC"/>
</dbReference>
<sequence length="162" mass="17861">MMSNPPPLLFLNVSKSAALGLWIRTPGRSPLEKGSFYALCLPVPVAKVALSKRYLIYIKKSPCPGHVPMVLKRIVALPGDRIDLSPAGLRIDGSERIPGTHVRSTDSKGRPLAHMAYGSRTLGSGELFLLGENLHLSWDSRYYGPVPESAIRFAVRPLFVWR</sequence>
<reference evidence="7 8" key="1">
    <citation type="journal article" date="2009" name="Appl. Environ. Microbiol.">
        <title>Community genomic and proteomic analyses of chemoautotrophic iron-oxidizing "Leptospirillum rubarum" (Group II) and "Leptospirillum ferrodiazotrophum" (Group III) bacteria in acid mine drainage biofilms.</title>
        <authorList>
            <person name="Goltsman D.S."/>
            <person name="Denef V.J."/>
            <person name="Singer S.W."/>
            <person name="VerBerkmoes N.C."/>
            <person name="Lefsrud M."/>
            <person name="Mueller R.S."/>
            <person name="Dick G.J."/>
            <person name="Sun C.L."/>
            <person name="Wheeler K.E."/>
            <person name="Zemla A."/>
            <person name="Baker B.J."/>
            <person name="Hauser L."/>
            <person name="Land M."/>
            <person name="Shah M.B."/>
            <person name="Thelen M.P."/>
            <person name="Hettich R.L."/>
            <person name="Banfield J.F."/>
        </authorList>
    </citation>
    <scope>NUCLEOTIDE SEQUENCE [LARGE SCALE GENOMIC DNA]</scope>
</reference>
<dbReference type="SUPFAM" id="SSF51306">
    <property type="entry name" value="LexA/Signal peptidase"/>
    <property type="match status" value="1"/>
</dbReference>
<evidence type="ECO:0000313" key="7">
    <source>
        <dbReference type="EMBL" id="EES53885.1"/>
    </source>
</evidence>
<dbReference type="Proteomes" id="UP000009374">
    <property type="component" value="Unassembled WGS sequence"/>
</dbReference>
<dbReference type="InterPro" id="IPR019533">
    <property type="entry name" value="Peptidase_S26"/>
</dbReference>
<feature type="domain" description="Peptidase S26" evidence="6">
    <location>
        <begin position="69"/>
        <end position="151"/>
    </location>
</feature>
<proteinExistence type="predicted"/>
<dbReference type="GO" id="GO:0016020">
    <property type="term" value="C:membrane"/>
    <property type="evidence" value="ECO:0007669"/>
    <property type="project" value="InterPro"/>
</dbReference>
<keyword evidence="8" id="KW-1185">Reference proteome</keyword>
<dbReference type="PROSITE" id="PS00760">
    <property type="entry name" value="SPASE_I_2"/>
    <property type="match status" value="1"/>
</dbReference>
<dbReference type="MEROPS" id="S26.014"/>
<name>C6HTV7_9BACT</name>
<dbReference type="Gene3D" id="2.10.109.10">
    <property type="entry name" value="Umud Fragment, subunit A"/>
    <property type="match status" value="1"/>
</dbReference>
<dbReference type="EC" id="3.4.21.89" evidence="2"/>
<evidence type="ECO:0000313" key="8">
    <source>
        <dbReference type="Proteomes" id="UP000009374"/>
    </source>
</evidence>
<dbReference type="GO" id="GO:0004252">
    <property type="term" value="F:serine-type endopeptidase activity"/>
    <property type="evidence" value="ECO:0007669"/>
    <property type="project" value="InterPro"/>
</dbReference>
<evidence type="ECO:0000256" key="5">
    <source>
        <dbReference type="ARBA" id="ARBA00029906"/>
    </source>
</evidence>
<accession>C6HTV7</accession>
<dbReference type="GO" id="GO:0006465">
    <property type="term" value="P:signal peptide processing"/>
    <property type="evidence" value="ECO:0007669"/>
    <property type="project" value="InterPro"/>
</dbReference>
<dbReference type="EMBL" id="GG693852">
    <property type="protein sequence ID" value="EES53885.1"/>
    <property type="molecule type" value="Genomic_DNA"/>
</dbReference>
<dbReference type="InterPro" id="IPR019757">
    <property type="entry name" value="Pept_S26A_signal_pept_1_Lys-AS"/>
</dbReference>
<dbReference type="InterPro" id="IPR000223">
    <property type="entry name" value="Pept_S26A_signal_pept_1"/>
</dbReference>
<keyword evidence="4" id="KW-0378">Hydrolase</keyword>
<organism evidence="7 8">
    <name type="scientific">Leptospirillum ferrodiazotrophum</name>
    <dbReference type="NCBI Taxonomy" id="412449"/>
    <lineage>
        <taxon>Bacteria</taxon>
        <taxon>Pseudomonadati</taxon>
        <taxon>Nitrospirota</taxon>
        <taxon>Nitrospiria</taxon>
        <taxon>Nitrospirales</taxon>
        <taxon>Nitrospiraceae</taxon>
        <taxon>Leptospirillum</taxon>
    </lineage>
</organism>
<comment type="catalytic activity">
    <reaction evidence="1">
        <text>Cleavage of hydrophobic, N-terminal signal or leader sequences from secreted and periplasmic proteins.</text>
        <dbReference type="EC" id="3.4.21.89"/>
    </reaction>
</comment>
<dbReference type="AlphaFoldDB" id="C6HTV7"/>